<feature type="domain" description="DUF1707" evidence="2">
    <location>
        <begin position="7"/>
        <end position="58"/>
    </location>
</feature>
<keyword evidence="6" id="KW-1185">Reference proteome</keyword>
<dbReference type="Proteomes" id="UP000273044">
    <property type="component" value="Chromosome"/>
</dbReference>
<dbReference type="EMBL" id="LR134406">
    <property type="protein sequence ID" value="VEH70331.1"/>
    <property type="molecule type" value="Genomic_DNA"/>
</dbReference>
<dbReference type="Pfam" id="PF08044">
    <property type="entry name" value="DUF1707"/>
    <property type="match status" value="1"/>
</dbReference>
<dbReference type="EMBL" id="CP072385">
    <property type="protein sequence ID" value="QUC12497.1"/>
    <property type="molecule type" value="Genomic_DNA"/>
</dbReference>
<evidence type="ECO:0000313" key="4">
    <source>
        <dbReference type="EMBL" id="QUC12497.1"/>
    </source>
</evidence>
<name>A0A3N4CTX9_9ACTN</name>
<accession>A0A3N4CTX9</accession>
<evidence type="ECO:0000259" key="2">
    <source>
        <dbReference type="Pfam" id="PF08044"/>
    </source>
</evidence>
<dbReference type="OrthoDB" id="4772576at2"/>
<dbReference type="Pfam" id="PF09922">
    <property type="entry name" value="LiaF-like_C"/>
    <property type="match status" value="1"/>
</dbReference>
<dbReference type="GeneID" id="64407093"/>
<dbReference type="PANTHER" id="PTHR40763">
    <property type="entry name" value="MEMBRANE PROTEIN-RELATED"/>
    <property type="match status" value="1"/>
</dbReference>
<protein>
    <submittedName>
        <fullName evidence="4">DUF1707 and DUF2154 domain-containing protein</fullName>
    </submittedName>
    <submittedName>
        <fullName evidence="5">Predicted membrane protein</fullName>
    </submittedName>
</protein>
<feature type="region of interest" description="Disordered" evidence="1">
    <location>
        <begin position="62"/>
        <end position="86"/>
    </location>
</feature>
<evidence type="ECO:0000313" key="5">
    <source>
        <dbReference type="EMBL" id="VEH70331.1"/>
    </source>
</evidence>
<feature type="domain" description="Cell wall-active antibiotics response LiaF-like C-terminal" evidence="3">
    <location>
        <begin position="98"/>
        <end position="174"/>
    </location>
</feature>
<evidence type="ECO:0000259" key="3">
    <source>
        <dbReference type="Pfam" id="PF09922"/>
    </source>
</evidence>
<gene>
    <name evidence="4" type="ORF">J5A53_07510</name>
    <name evidence="5" type="ORF">NCTC12967_01626</name>
</gene>
<dbReference type="PANTHER" id="PTHR40763:SF5">
    <property type="entry name" value="MEMBRANE PROTEIN"/>
    <property type="match status" value="1"/>
</dbReference>
<dbReference type="RefSeq" id="WP_014846687.1">
    <property type="nucleotide sequence ID" value="NZ_CAJZDL010000010.1"/>
</dbReference>
<organism evidence="5 6">
    <name type="scientific">Arachnia propionica</name>
    <dbReference type="NCBI Taxonomy" id="1750"/>
    <lineage>
        <taxon>Bacteria</taxon>
        <taxon>Bacillati</taxon>
        <taxon>Actinomycetota</taxon>
        <taxon>Actinomycetes</taxon>
        <taxon>Propionibacteriales</taxon>
        <taxon>Propionibacteriaceae</taxon>
        <taxon>Arachnia</taxon>
    </lineage>
</organism>
<reference evidence="4" key="2">
    <citation type="submission" date="2021-03" db="EMBL/GenBank/DDBJ databases">
        <title>Human Oral Microbial Genomes.</title>
        <authorList>
            <person name="Johnston C.D."/>
            <person name="Chen T."/>
            <person name="Dewhirst F.E."/>
        </authorList>
    </citation>
    <scope>NUCLEOTIDE SEQUENCE</scope>
    <source>
        <strain evidence="4">F0714</strain>
    </source>
</reference>
<dbReference type="InterPro" id="IPR012551">
    <property type="entry name" value="DUF1707_SHOCT-like"/>
</dbReference>
<proteinExistence type="predicted"/>
<dbReference type="OMA" id="TRKGRWR"/>
<reference evidence="5 6" key="1">
    <citation type="submission" date="2018-12" db="EMBL/GenBank/DDBJ databases">
        <authorList>
            <consortium name="Pathogen Informatics"/>
        </authorList>
    </citation>
    <scope>NUCLEOTIDE SEQUENCE [LARGE SCALE GENOMIC DNA]</scope>
    <source>
        <strain evidence="5 6">NCTC12967</strain>
    </source>
</reference>
<evidence type="ECO:0000313" key="6">
    <source>
        <dbReference type="Proteomes" id="UP000273044"/>
    </source>
</evidence>
<dbReference type="InterPro" id="IPR024425">
    <property type="entry name" value="LiaF-like_C"/>
</dbReference>
<dbReference type="AlphaFoldDB" id="A0A3N4CTX9"/>
<evidence type="ECO:0000256" key="1">
    <source>
        <dbReference type="SAM" id="MobiDB-lite"/>
    </source>
</evidence>
<sequence length="211" mass="23173">MPQPDHLRCSDADRTAIEQLLTDAYSDGRLTREEHDERLNKTWEAKTFGDLREITTDLVPTDPKPASYLVESPRDDRSRALVDPAGAGPGSENIVAIFGNAKRGEGWRVRANTHVNTVFGDVKLDLTKAVFDSASSQLNVMVAMGDVVLRVPAGVRVRNETANIFGDVKVAGLEPDESGPELVLTGFCIFGDVKVYGPSHKSFFKKFKELL</sequence>
<dbReference type="Proteomes" id="UP000677180">
    <property type="component" value="Chromosome"/>
</dbReference>